<comment type="function">
    <text evidence="6">Acts as a GTPase activating protein for RAB7A. Does not act on RAB4, RAB5 or RAB6.</text>
</comment>
<keyword evidence="2" id="KW-0343">GTPase activation</keyword>
<comment type="caution">
    <text evidence="12">The sequence shown here is derived from an EMBL/GenBank/DDBJ whole genome shotgun (WGS) entry which is preliminary data.</text>
</comment>
<dbReference type="PROSITE" id="PS50086">
    <property type="entry name" value="TBC_RABGAP"/>
    <property type="match status" value="1"/>
</dbReference>
<keyword evidence="4" id="KW-0597">Phosphoprotein</keyword>
<dbReference type="PANTHER" id="PTHR22957">
    <property type="entry name" value="TBC1 DOMAIN FAMILY MEMBER GTPASE-ACTIVATING PROTEIN"/>
    <property type="match status" value="1"/>
</dbReference>
<dbReference type="AlphaFoldDB" id="A0A8X7BVR4"/>
<evidence type="ECO:0000256" key="3">
    <source>
        <dbReference type="ARBA" id="ARBA00022490"/>
    </source>
</evidence>
<dbReference type="FunFam" id="1.10.8.270:FF:000005">
    <property type="entry name" value="TBC1 domain family member 15"/>
    <property type="match status" value="1"/>
</dbReference>
<dbReference type="SUPFAM" id="SSF47923">
    <property type="entry name" value="Ypt/Rab-GAP domain of gyp1p"/>
    <property type="match status" value="2"/>
</dbReference>
<dbReference type="SMART" id="SM00164">
    <property type="entry name" value="TBC"/>
    <property type="match status" value="1"/>
</dbReference>
<dbReference type="InterPro" id="IPR021935">
    <property type="entry name" value="SGSM1/2_RBD"/>
</dbReference>
<dbReference type="FunFam" id="1.10.472.80:FF:000005">
    <property type="entry name" value="TBC1 domain family member 15"/>
    <property type="match status" value="1"/>
</dbReference>
<evidence type="ECO:0000259" key="11">
    <source>
        <dbReference type="PROSITE" id="PS50086"/>
    </source>
</evidence>
<dbReference type="Pfam" id="PF12068">
    <property type="entry name" value="PH_RBD"/>
    <property type="match status" value="1"/>
</dbReference>
<keyword evidence="13" id="KW-1185">Reference proteome</keyword>
<accession>A0A8X7BVR4</accession>
<dbReference type="Pfam" id="PF00566">
    <property type="entry name" value="RabGAP-TBC"/>
    <property type="match status" value="1"/>
</dbReference>
<evidence type="ECO:0000256" key="5">
    <source>
        <dbReference type="ARBA" id="ARBA00022990"/>
    </source>
</evidence>
<dbReference type="GO" id="GO:0005096">
    <property type="term" value="F:GTPase activator activity"/>
    <property type="evidence" value="ECO:0007669"/>
    <property type="project" value="UniProtKB-KW"/>
</dbReference>
<organism evidence="12 13">
    <name type="scientific">Trichonephila inaurata madagascariensis</name>
    <dbReference type="NCBI Taxonomy" id="2747483"/>
    <lineage>
        <taxon>Eukaryota</taxon>
        <taxon>Metazoa</taxon>
        <taxon>Ecdysozoa</taxon>
        <taxon>Arthropoda</taxon>
        <taxon>Chelicerata</taxon>
        <taxon>Arachnida</taxon>
        <taxon>Araneae</taxon>
        <taxon>Araneomorphae</taxon>
        <taxon>Entelegynae</taxon>
        <taxon>Araneoidea</taxon>
        <taxon>Nephilidae</taxon>
        <taxon>Trichonephila</taxon>
        <taxon>Trichonephila inaurata</taxon>
    </lineage>
</organism>
<comment type="subcellular location">
    <subcellularLocation>
        <location evidence="1">Cytoplasm</location>
    </subcellularLocation>
</comment>
<evidence type="ECO:0000256" key="8">
    <source>
        <dbReference type="ARBA" id="ARBA00067480"/>
    </source>
</evidence>
<evidence type="ECO:0000256" key="2">
    <source>
        <dbReference type="ARBA" id="ARBA00022468"/>
    </source>
</evidence>
<evidence type="ECO:0000256" key="1">
    <source>
        <dbReference type="ARBA" id="ARBA00004496"/>
    </source>
</evidence>
<dbReference type="InterPro" id="IPR000195">
    <property type="entry name" value="Rab-GAP-TBC_dom"/>
</dbReference>
<reference evidence="12" key="1">
    <citation type="submission" date="2020-08" db="EMBL/GenBank/DDBJ databases">
        <title>Multicomponent nature underlies the extraordinary mechanical properties of spider dragline silk.</title>
        <authorList>
            <person name="Kono N."/>
            <person name="Nakamura H."/>
            <person name="Mori M."/>
            <person name="Yoshida Y."/>
            <person name="Ohtoshi R."/>
            <person name="Malay A.D."/>
            <person name="Moran D.A.P."/>
            <person name="Tomita M."/>
            <person name="Numata K."/>
            <person name="Arakawa K."/>
        </authorList>
    </citation>
    <scope>NUCLEOTIDE SEQUENCE</scope>
</reference>
<protein>
    <recommendedName>
        <fullName evidence="8">TBC1 domain family member 15</fullName>
    </recommendedName>
    <alternativeName>
        <fullName evidence="9">GTPase-activating protein RAB7</fullName>
    </alternativeName>
</protein>
<dbReference type="PANTHER" id="PTHR22957:SF645">
    <property type="entry name" value="LD27216P"/>
    <property type="match status" value="1"/>
</dbReference>
<dbReference type="Gene3D" id="1.10.8.270">
    <property type="entry name" value="putative rabgap domain of human tbc1 domain family member 14 like domains"/>
    <property type="match status" value="1"/>
</dbReference>
<evidence type="ECO:0000256" key="4">
    <source>
        <dbReference type="ARBA" id="ARBA00022553"/>
    </source>
</evidence>
<evidence type="ECO:0000313" key="12">
    <source>
        <dbReference type="EMBL" id="GFY44883.1"/>
    </source>
</evidence>
<sequence length="650" mass="75460">MEGRKRTVAYEQRNVVVTLVGPMKDEAAFEGKLMIVEENHGPDIEWHPLRLLSNDCQTNSPELETLDWEDVSSSVGYKANHDDSIDAVEIKSVRMPNVIKFDIPDLKSYKRTDLSETHKTVITFLLKDGTNVPSFQFESTEFGKFCAALDSYVNFKRSKKENNLFLTIDPKVEALEKSFSELDLFSDSKSHIITKIIHDPYNTAMGGFSKVTNYLLDYMMYNGNESEIQNKCSSVDISEMISGNLLQVDFDNQEEPGYELITRIELPPRPKITREEPVTLEEWASYVDAEGRIKDFEVLRQRIFKGGLMHSVRKEAWKYLLEVYPPEASNKEKAVIQDKNSEAYFNMKLQWKSFTPDQESRFSALRDRKSLIEKDVSRTDRTHPFFEGENNNNIQMLQEILMTYCMYNFDLGYVQGMSDLLSPILVVMQDEVEAFWCFASWLKLIGSNFELEQQGMKKQLQDLHRLLYFVDSQLCNYLEKHDSGNMYFAFRWLLILFKRDFKFMEIMKLWEVLWTGMPCQSFHLLICIAILDSEKMTIMENDYGLTEILKHVNEMSYKINLEETLCKAEAIYHQIKNSKYRSDVVETILGLEHLSQEPPVAPQKESPSSCKSGSSETSPKKSPQAHESTDTIEEYIDLDQNYPTLFDLPY</sequence>
<dbReference type="EMBL" id="BMAV01004459">
    <property type="protein sequence ID" value="GFY44883.1"/>
    <property type="molecule type" value="Genomic_DNA"/>
</dbReference>
<feature type="domain" description="Rab-GAP TBC" evidence="11">
    <location>
        <begin position="307"/>
        <end position="517"/>
    </location>
</feature>
<keyword evidence="3" id="KW-0963">Cytoplasm</keyword>
<keyword evidence="5" id="KW-0007">Acetylation</keyword>
<evidence type="ECO:0000256" key="7">
    <source>
        <dbReference type="ARBA" id="ARBA00065268"/>
    </source>
</evidence>
<evidence type="ECO:0000256" key="10">
    <source>
        <dbReference type="SAM" id="MobiDB-lite"/>
    </source>
</evidence>
<comment type="subunit">
    <text evidence="7">Interacts with non-phosphorylated form of RAB8A; phosphorylation of RAB8A at 'Thr-72' disrupts this interaction. Interacts with ARMC12.</text>
</comment>
<dbReference type="Proteomes" id="UP000886998">
    <property type="component" value="Unassembled WGS sequence"/>
</dbReference>
<dbReference type="GO" id="GO:0005737">
    <property type="term" value="C:cytoplasm"/>
    <property type="evidence" value="ECO:0007669"/>
    <property type="project" value="UniProtKB-SubCell"/>
</dbReference>
<gene>
    <name evidence="12" type="primary">Tbc1d15</name>
    <name evidence="12" type="ORF">TNIN_261421</name>
</gene>
<dbReference type="Gene3D" id="1.10.472.80">
    <property type="entry name" value="Ypt/Rab-GAP domain of gyp1p, domain 3"/>
    <property type="match status" value="1"/>
</dbReference>
<proteinExistence type="predicted"/>
<feature type="compositionally biased region" description="Low complexity" evidence="10">
    <location>
        <begin position="604"/>
        <end position="617"/>
    </location>
</feature>
<feature type="region of interest" description="Disordered" evidence="10">
    <location>
        <begin position="596"/>
        <end position="636"/>
    </location>
</feature>
<dbReference type="InterPro" id="IPR035969">
    <property type="entry name" value="Rab-GAP_TBC_sf"/>
</dbReference>
<evidence type="ECO:0000313" key="13">
    <source>
        <dbReference type="Proteomes" id="UP000886998"/>
    </source>
</evidence>
<evidence type="ECO:0000256" key="9">
    <source>
        <dbReference type="ARBA" id="ARBA00082539"/>
    </source>
</evidence>
<evidence type="ECO:0000256" key="6">
    <source>
        <dbReference type="ARBA" id="ARBA00055283"/>
    </source>
</evidence>
<name>A0A8X7BVR4_9ARAC</name>
<dbReference type="OrthoDB" id="10264062at2759"/>